<dbReference type="EMBL" id="ML213518">
    <property type="protein sequence ID" value="TFK48833.1"/>
    <property type="molecule type" value="Genomic_DNA"/>
</dbReference>
<evidence type="ECO:0000313" key="1">
    <source>
        <dbReference type="EMBL" id="TFK48833.1"/>
    </source>
</evidence>
<protein>
    <submittedName>
        <fullName evidence="1">Uncharacterized protein</fullName>
    </submittedName>
</protein>
<sequence length="328" mass="38240">MQQWQVWGALMMSELSMEDYLPEDFEATLRPMYEFVDRKLQNHPSASVEHQLWQYIDRDPPDSRYAWWINAYPVEWREALARLLPEDWQCMHNAYAVLSRSNSPQPVQEAKVEVEGGDRVDLRTLLGAVLWLLHTARNASHLDCWDRWTRSCYRLQRIWTKLPPHSCGWVVEDFFDDLRQSKHTCYGMYGDGITALHAAAYSFLYGASALTVRPLLARTKSDPVLIKCPACLLCLFTSDSTGSVGIGSANSAYNTLRQEKLQWYSSVIAVEKPSPEDRDYEQWRRDWRPFFKCLLRCPPKFYKVSVLSVLSISSDVVHKRLIVDRMRY</sequence>
<reference evidence="1 2" key="1">
    <citation type="journal article" date="2019" name="Nat. Ecol. Evol.">
        <title>Megaphylogeny resolves global patterns of mushroom evolution.</title>
        <authorList>
            <person name="Varga T."/>
            <person name="Krizsan K."/>
            <person name="Foldi C."/>
            <person name="Dima B."/>
            <person name="Sanchez-Garcia M."/>
            <person name="Sanchez-Ramirez S."/>
            <person name="Szollosi G.J."/>
            <person name="Szarkandi J.G."/>
            <person name="Papp V."/>
            <person name="Albert L."/>
            <person name="Andreopoulos W."/>
            <person name="Angelini C."/>
            <person name="Antonin V."/>
            <person name="Barry K.W."/>
            <person name="Bougher N.L."/>
            <person name="Buchanan P."/>
            <person name="Buyck B."/>
            <person name="Bense V."/>
            <person name="Catcheside P."/>
            <person name="Chovatia M."/>
            <person name="Cooper J."/>
            <person name="Damon W."/>
            <person name="Desjardin D."/>
            <person name="Finy P."/>
            <person name="Geml J."/>
            <person name="Haridas S."/>
            <person name="Hughes K."/>
            <person name="Justo A."/>
            <person name="Karasinski D."/>
            <person name="Kautmanova I."/>
            <person name="Kiss B."/>
            <person name="Kocsube S."/>
            <person name="Kotiranta H."/>
            <person name="LaButti K.M."/>
            <person name="Lechner B.E."/>
            <person name="Liimatainen K."/>
            <person name="Lipzen A."/>
            <person name="Lukacs Z."/>
            <person name="Mihaltcheva S."/>
            <person name="Morgado L.N."/>
            <person name="Niskanen T."/>
            <person name="Noordeloos M.E."/>
            <person name="Ohm R.A."/>
            <person name="Ortiz-Santana B."/>
            <person name="Ovrebo C."/>
            <person name="Racz N."/>
            <person name="Riley R."/>
            <person name="Savchenko A."/>
            <person name="Shiryaev A."/>
            <person name="Soop K."/>
            <person name="Spirin V."/>
            <person name="Szebenyi C."/>
            <person name="Tomsovsky M."/>
            <person name="Tulloss R.E."/>
            <person name="Uehling J."/>
            <person name="Grigoriev I.V."/>
            <person name="Vagvolgyi C."/>
            <person name="Papp T."/>
            <person name="Martin F.M."/>
            <person name="Miettinen O."/>
            <person name="Hibbett D.S."/>
            <person name="Nagy L.G."/>
        </authorList>
    </citation>
    <scope>NUCLEOTIDE SEQUENCE [LARGE SCALE GENOMIC DNA]</scope>
    <source>
        <strain evidence="1 2">OMC1185</strain>
    </source>
</reference>
<name>A0A5C3MV65_9AGAM</name>
<evidence type="ECO:0000313" key="2">
    <source>
        <dbReference type="Proteomes" id="UP000305948"/>
    </source>
</evidence>
<dbReference type="Proteomes" id="UP000305948">
    <property type="component" value="Unassembled WGS sequence"/>
</dbReference>
<gene>
    <name evidence="1" type="ORF">OE88DRAFT_511029</name>
</gene>
<accession>A0A5C3MV65</accession>
<organism evidence="1 2">
    <name type="scientific">Heliocybe sulcata</name>
    <dbReference type="NCBI Taxonomy" id="5364"/>
    <lineage>
        <taxon>Eukaryota</taxon>
        <taxon>Fungi</taxon>
        <taxon>Dikarya</taxon>
        <taxon>Basidiomycota</taxon>
        <taxon>Agaricomycotina</taxon>
        <taxon>Agaricomycetes</taxon>
        <taxon>Gloeophyllales</taxon>
        <taxon>Gloeophyllaceae</taxon>
        <taxon>Heliocybe</taxon>
    </lineage>
</organism>
<proteinExistence type="predicted"/>
<dbReference type="AlphaFoldDB" id="A0A5C3MV65"/>
<keyword evidence="2" id="KW-1185">Reference proteome</keyword>